<dbReference type="PANTHER" id="PTHR10188:SF43">
    <property type="entry name" value="ASPARAGINASE (EUROFUNG)"/>
    <property type="match status" value="1"/>
</dbReference>
<dbReference type="InterPro" id="IPR000246">
    <property type="entry name" value="Peptidase_T2"/>
</dbReference>
<gene>
    <name evidence="3" type="ORF">G7Y89_g5383</name>
</gene>
<dbReference type="SUPFAM" id="SSF56235">
    <property type="entry name" value="N-terminal nucleophile aminohydrolases (Ntn hydrolases)"/>
    <property type="match status" value="1"/>
</dbReference>
<evidence type="ECO:0000256" key="1">
    <source>
        <dbReference type="PIRSR" id="PIRSR600246-1"/>
    </source>
</evidence>
<dbReference type="PANTHER" id="PTHR10188">
    <property type="entry name" value="L-ASPARAGINASE"/>
    <property type="match status" value="1"/>
</dbReference>
<name>A0A8H4RQR2_9HELO</name>
<dbReference type="Proteomes" id="UP000566819">
    <property type="component" value="Unassembled WGS sequence"/>
</dbReference>
<protein>
    <submittedName>
        <fullName evidence="3">Uncharacterized protein</fullName>
    </submittedName>
</protein>
<dbReference type="Pfam" id="PF01112">
    <property type="entry name" value="Asparaginase_2"/>
    <property type="match status" value="1"/>
</dbReference>
<dbReference type="OrthoDB" id="2262349at2759"/>
<comment type="caution">
    <text evidence="3">The sequence shown here is derived from an EMBL/GenBank/DDBJ whole genome shotgun (WGS) entry which is preliminary data.</text>
</comment>
<dbReference type="InterPro" id="IPR029055">
    <property type="entry name" value="Ntn_hydrolases_N"/>
</dbReference>
<dbReference type="Gene3D" id="3.60.20.30">
    <property type="entry name" value="(Glycosyl)asparaginase"/>
    <property type="match status" value="1"/>
</dbReference>
<keyword evidence="4" id="KW-1185">Reference proteome</keyword>
<sequence length="579" mass="62257">MPFPISQQTPNNNSRMGDISALDNAVKPKYSVALHAGAAESWFGDAQTQKNTEAFLANLIKVAEQQLMRGTTSIDVITDIVAALEDYPQFNAGKGSAVNIDGFHELEAAIVNGENSEYRAAACLSTTKNPIRLAHSMLAQESPCFLVGPSADAFAVKNGLEIVKNEYFSTPSRKGYWEAKIKEVRAASEYHGTVGAVALDVHGNLAAGNSTGGLMFKSVGRIGDTCVVGAGIWADGEVAIACSGSGEAILKATVASRAACDVRNGKSIGKAIEDALLKSADLFPTSSCGIIGIYKSGEISIHCNSRIFAVASASSVSSTINAGIIPSTIPLMKSLVCYEDDLLRAGMSKYPTMPNQMVIEWKGYSPFETLERHLFLEYLQAMRTIAKGLQKYCDVKRCALNSAAGRQTSIFPIPDEKSPKSNEVASIEETDSGLTLQTHDLESGYQASFYSKSSEQYLLVKVEIRTSNPSLNTSPGFLSLEIDAYNEACSALWKTCQILRGEFKQDLNSFTFEINTNSGSGSLATFSRLTSTALHFPAPAPFHDTYPGYLTTELGRRASNLLELSAIVDRVSNCIREVV</sequence>
<dbReference type="GO" id="GO:0005737">
    <property type="term" value="C:cytoplasm"/>
    <property type="evidence" value="ECO:0007669"/>
    <property type="project" value="TreeGrafter"/>
</dbReference>
<feature type="active site" description="Nucleophile" evidence="1">
    <location>
        <position position="193"/>
    </location>
</feature>
<feature type="site" description="Cleavage; by autolysis" evidence="2">
    <location>
        <begin position="192"/>
        <end position="193"/>
    </location>
</feature>
<proteinExistence type="predicted"/>
<reference evidence="3 4" key="1">
    <citation type="submission" date="2020-03" db="EMBL/GenBank/DDBJ databases">
        <title>Draft Genome Sequence of Cudoniella acicularis.</title>
        <authorList>
            <person name="Buettner E."/>
            <person name="Kellner H."/>
        </authorList>
    </citation>
    <scope>NUCLEOTIDE SEQUENCE [LARGE SCALE GENOMIC DNA]</scope>
    <source>
        <strain evidence="3 4">DSM 108380</strain>
    </source>
</reference>
<dbReference type="GO" id="GO:0016787">
    <property type="term" value="F:hydrolase activity"/>
    <property type="evidence" value="ECO:0007669"/>
    <property type="project" value="InterPro"/>
</dbReference>
<evidence type="ECO:0000256" key="2">
    <source>
        <dbReference type="PIRSR" id="PIRSR600246-3"/>
    </source>
</evidence>
<organism evidence="3 4">
    <name type="scientific">Cudoniella acicularis</name>
    <dbReference type="NCBI Taxonomy" id="354080"/>
    <lineage>
        <taxon>Eukaryota</taxon>
        <taxon>Fungi</taxon>
        <taxon>Dikarya</taxon>
        <taxon>Ascomycota</taxon>
        <taxon>Pezizomycotina</taxon>
        <taxon>Leotiomycetes</taxon>
        <taxon>Helotiales</taxon>
        <taxon>Tricladiaceae</taxon>
        <taxon>Cudoniella</taxon>
    </lineage>
</organism>
<evidence type="ECO:0000313" key="3">
    <source>
        <dbReference type="EMBL" id="KAF4632737.1"/>
    </source>
</evidence>
<dbReference type="AlphaFoldDB" id="A0A8H4RQR2"/>
<dbReference type="EMBL" id="JAAMPI010000321">
    <property type="protein sequence ID" value="KAF4632737.1"/>
    <property type="molecule type" value="Genomic_DNA"/>
</dbReference>
<evidence type="ECO:0000313" key="4">
    <source>
        <dbReference type="Proteomes" id="UP000566819"/>
    </source>
</evidence>
<accession>A0A8H4RQR2</accession>